<name>A0A0E9RI06_ANGAN</name>
<dbReference type="AlphaFoldDB" id="A0A0E9RI06"/>
<proteinExistence type="predicted"/>
<accession>A0A0E9RI06</accession>
<protein>
    <submittedName>
        <fullName evidence="1">Uncharacterized protein</fullName>
    </submittedName>
</protein>
<organism evidence="1">
    <name type="scientific">Anguilla anguilla</name>
    <name type="common">European freshwater eel</name>
    <name type="synonym">Muraena anguilla</name>
    <dbReference type="NCBI Taxonomy" id="7936"/>
    <lineage>
        <taxon>Eukaryota</taxon>
        <taxon>Metazoa</taxon>
        <taxon>Chordata</taxon>
        <taxon>Craniata</taxon>
        <taxon>Vertebrata</taxon>
        <taxon>Euteleostomi</taxon>
        <taxon>Actinopterygii</taxon>
        <taxon>Neopterygii</taxon>
        <taxon>Teleostei</taxon>
        <taxon>Anguilliformes</taxon>
        <taxon>Anguillidae</taxon>
        <taxon>Anguilla</taxon>
    </lineage>
</organism>
<reference evidence="1" key="1">
    <citation type="submission" date="2014-11" db="EMBL/GenBank/DDBJ databases">
        <authorList>
            <person name="Amaro Gonzalez C."/>
        </authorList>
    </citation>
    <scope>NUCLEOTIDE SEQUENCE</scope>
</reference>
<reference evidence="1" key="2">
    <citation type="journal article" date="2015" name="Fish Shellfish Immunol.">
        <title>Early steps in the European eel (Anguilla anguilla)-Vibrio vulnificus interaction in the gills: Role of the RtxA13 toxin.</title>
        <authorList>
            <person name="Callol A."/>
            <person name="Pajuelo D."/>
            <person name="Ebbesson L."/>
            <person name="Teles M."/>
            <person name="MacKenzie S."/>
            <person name="Amaro C."/>
        </authorList>
    </citation>
    <scope>NUCLEOTIDE SEQUENCE</scope>
</reference>
<sequence>MSDCLFDLNSIRNVIVAWSKFTVATYNLSWTANIIHINFAVYWIKEYVCTNDFNIAM</sequence>
<evidence type="ECO:0000313" key="1">
    <source>
        <dbReference type="EMBL" id="JAH27973.1"/>
    </source>
</evidence>
<dbReference type="EMBL" id="GBXM01080604">
    <property type="protein sequence ID" value="JAH27973.1"/>
    <property type="molecule type" value="Transcribed_RNA"/>
</dbReference>